<protein>
    <submittedName>
        <fullName evidence="3">Uncharacterized protein</fullName>
    </submittedName>
</protein>
<proteinExistence type="predicted"/>
<sequence>MFWYKLELAAQKHGTSSFDQEKLVQFVQGYGSLEIAAGAGEYLTGMGDFTDATRVKHLLHSEEPNMHVHFGQATAETHGLYETLPAPSIDAMQWGKFHFFSQSCASCSHSSSHDETDETSDLPTNTEINESSNFTTNLDRSAKDAAKNKKTRVTKRTAEASPVININNTTDDMLLQEAMEVLHTKDDACYTFGKHVASELRKYDAHTLACVKKCIMDTIFEADMGRIPRQNNYGYFTQQYAGRQYVNESSSSSVYASTYVPTPSPQASTPSPQALTPSPQGPTLRTLAPTPSTLAPTSPQTSKQVQLEALHSVLNNKTDSDFTE</sequence>
<dbReference type="EMBL" id="CADEBD010000289">
    <property type="protein sequence ID" value="CAB3231907.1"/>
    <property type="molecule type" value="Genomic_DNA"/>
</dbReference>
<reference evidence="4 5" key="1">
    <citation type="submission" date="2020-04" db="EMBL/GenBank/DDBJ databases">
        <authorList>
            <person name="Wallbank WR R."/>
            <person name="Pardo Diaz C."/>
            <person name="Kozak K."/>
            <person name="Martin S."/>
            <person name="Jiggins C."/>
            <person name="Moest M."/>
            <person name="Warren A I."/>
            <person name="Byers J.R.P. K."/>
            <person name="Montejo-Kovacevich G."/>
            <person name="Yen C E."/>
        </authorList>
    </citation>
    <scope>NUCLEOTIDE SEQUENCE [LARGE SCALE GENOMIC DNA]</scope>
</reference>
<dbReference type="Proteomes" id="UP000494106">
    <property type="component" value="Unassembled WGS sequence"/>
</dbReference>
<dbReference type="AlphaFoldDB" id="A0A8S1B042"/>
<organism evidence="3 4">
    <name type="scientific">Arctia plantaginis</name>
    <name type="common">Wood tiger moth</name>
    <name type="synonym">Phalaena plantaginis</name>
    <dbReference type="NCBI Taxonomy" id="874455"/>
    <lineage>
        <taxon>Eukaryota</taxon>
        <taxon>Metazoa</taxon>
        <taxon>Ecdysozoa</taxon>
        <taxon>Arthropoda</taxon>
        <taxon>Hexapoda</taxon>
        <taxon>Insecta</taxon>
        <taxon>Pterygota</taxon>
        <taxon>Neoptera</taxon>
        <taxon>Endopterygota</taxon>
        <taxon>Lepidoptera</taxon>
        <taxon>Glossata</taxon>
        <taxon>Ditrysia</taxon>
        <taxon>Noctuoidea</taxon>
        <taxon>Erebidae</taxon>
        <taxon>Arctiinae</taxon>
        <taxon>Arctia</taxon>
    </lineage>
</organism>
<feature type="compositionally biased region" description="Low complexity" evidence="1">
    <location>
        <begin position="282"/>
        <end position="302"/>
    </location>
</feature>
<dbReference type="Proteomes" id="UP000494256">
    <property type="component" value="Unassembled WGS sequence"/>
</dbReference>
<feature type="region of interest" description="Disordered" evidence="1">
    <location>
        <begin position="110"/>
        <end position="156"/>
    </location>
</feature>
<feature type="region of interest" description="Disordered" evidence="1">
    <location>
        <begin position="255"/>
        <end position="304"/>
    </location>
</feature>
<name>A0A8S1B042_ARCPL</name>
<feature type="compositionally biased region" description="Low complexity" evidence="1">
    <location>
        <begin position="265"/>
        <end position="274"/>
    </location>
</feature>
<evidence type="ECO:0000313" key="3">
    <source>
        <dbReference type="EMBL" id="CAB3252441.1"/>
    </source>
</evidence>
<dbReference type="OrthoDB" id="8055291at2759"/>
<feature type="compositionally biased region" description="Polar residues" evidence="1">
    <location>
        <begin position="121"/>
        <end position="139"/>
    </location>
</feature>
<gene>
    <name evidence="3" type="ORF">APLA_LOCUS13541</name>
    <name evidence="2" type="ORF">APLA_LOCUS5399</name>
</gene>
<evidence type="ECO:0000313" key="4">
    <source>
        <dbReference type="Proteomes" id="UP000494106"/>
    </source>
</evidence>
<dbReference type="EMBL" id="CADEBC010000555">
    <property type="protein sequence ID" value="CAB3252441.1"/>
    <property type="molecule type" value="Genomic_DNA"/>
</dbReference>
<evidence type="ECO:0000313" key="5">
    <source>
        <dbReference type="Proteomes" id="UP000494256"/>
    </source>
</evidence>
<evidence type="ECO:0000256" key="1">
    <source>
        <dbReference type="SAM" id="MobiDB-lite"/>
    </source>
</evidence>
<keyword evidence="4" id="KW-1185">Reference proteome</keyword>
<comment type="caution">
    <text evidence="3">The sequence shown here is derived from an EMBL/GenBank/DDBJ whole genome shotgun (WGS) entry which is preliminary data.</text>
</comment>
<evidence type="ECO:0000313" key="2">
    <source>
        <dbReference type="EMBL" id="CAB3231907.1"/>
    </source>
</evidence>
<accession>A0A8S1B042</accession>